<feature type="repeat" description="TPR" evidence="1">
    <location>
        <begin position="128"/>
        <end position="161"/>
    </location>
</feature>
<dbReference type="SUPFAM" id="SSF48452">
    <property type="entry name" value="TPR-like"/>
    <property type="match status" value="1"/>
</dbReference>
<dbReference type="Gene3D" id="1.25.40.10">
    <property type="entry name" value="Tetratricopeptide repeat domain"/>
    <property type="match status" value="1"/>
</dbReference>
<evidence type="ECO:0000256" key="2">
    <source>
        <dbReference type="SAM" id="MobiDB-lite"/>
    </source>
</evidence>
<dbReference type="PROSITE" id="PS50005">
    <property type="entry name" value="TPR"/>
    <property type="match status" value="3"/>
</dbReference>
<accession>E8QXZ1</accession>
<dbReference type="InParanoid" id="E8QXZ1"/>
<gene>
    <name evidence="3" type="ordered locus">Isop_0375</name>
</gene>
<dbReference type="Proteomes" id="UP000008631">
    <property type="component" value="Chromosome"/>
</dbReference>
<dbReference type="PANTHER" id="PTHR12558:SF13">
    <property type="entry name" value="CELL DIVISION CYCLE PROTEIN 27 HOMOLOG"/>
    <property type="match status" value="1"/>
</dbReference>
<dbReference type="InterPro" id="IPR019734">
    <property type="entry name" value="TPR_rpt"/>
</dbReference>
<dbReference type="PANTHER" id="PTHR12558">
    <property type="entry name" value="CELL DIVISION CYCLE 16,23,27"/>
    <property type="match status" value="1"/>
</dbReference>
<evidence type="ECO:0000313" key="3">
    <source>
        <dbReference type="EMBL" id="ADV60970.1"/>
    </source>
</evidence>
<dbReference type="KEGG" id="ipa:Isop_0375"/>
<dbReference type="SMART" id="SM00028">
    <property type="entry name" value="TPR"/>
    <property type="match status" value="5"/>
</dbReference>
<dbReference type="Pfam" id="PF13432">
    <property type="entry name" value="TPR_16"/>
    <property type="match status" value="1"/>
</dbReference>
<feature type="region of interest" description="Disordered" evidence="2">
    <location>
        <begin position="335"/>
        <end position="373"/>
    </location>
</feature>
<feature type="repeat" description="TPR" evidence="1">
    <location>
        <begin position="271"/>
        <end position="304"/>
    </location>
</feature>
<feature type="repeat" description="TPR" evidence="1">
    <location>
        <begin position="237"/>
        <end position="270"/>
    </location>
</feature>
<dbReference type="AlphaFoldDB" id="E8QXZ1"/>
<evidence type="ECO:0000256" key="1">
    <source>
        <dbReference type="PROSITE-ProRule" id="PRU00339"/>
    </source>
</evidence>
<proteinExistence type="predicted"/>
<dbReference type="HOGENOM" id="CLU_741412_0_0_0"/>
<dbReference type="Pfam" id="PF14559">
    <property type="entry name" value="TPR_19"/>
    <property type="match status" value="1"/>
</dbReference>
<dbReference type="EMBL" id="CP002353">
    <property type="protein sequence ID" value="ADV60970.1"/>
    <property type="molecule type" value="Genomic_DNA"/>
</dbReference>
<keyword evidence="4" id="KW-1185">Reference proteome</keyword>
<protein>
    <submittedName>
        <fullName evidence="3">Tetratricopeptide TPR_1 repeat-containing protein</fullName>
    </submittedName>
</protein>
<dbReference type="eggNOG" id="COG0457">
    <property type="taxonomic scope" value="Bacteria"/>
</dbReference>
<keyword evidence="1" id="KW-0802">TPR repeat</keyword>
<dbReference type="InterPro" id="IPR011990">
    <property type="entry name" value="TPR-like_helical_dom_sf"/>
</dbReference>
<dbReference type="STRING" id="575540.Isop_0375"/>
<reference evidence="3 4" key="2">
    <citation type="journal article" date="2011" name="Stand. Genomic Sci.">
        <title>Complete genome sequence of Isosphaera pallida type strain (IS1B).</title>
        <authorList>
            <consortium name="US DOE Joint Genome Institute (JGI-PGF)"/>
            <person name="Goker M."/>
            <person name="Cleland D."/>
            <person name="Saunders E."/>
            <person name="Lapidus A."/>
            <person name="Nolan M."/>
            <person name="Lucas S."/>
            <person name="Hammon N."/>
            <person name="Deshpande S."/>
            <person name="Cheng J.F."/>
            <person name="Tapia R."/>
            <person name="Han C."/>
            <person name="Goodwin L."/>
            <person name="Pitluck S."/>
            <person name="Liolios K."/>
            <person name="Pagani I."/>
            <person name="Ivanova N."/>
            <person name="Mavromatis K."/>
            <person name="Pati A."/>
            <person name="Chen A."/>
            <person name="Palaniappan K."/>
            <person name="Land M."/>
            <person name="Hauser L."/>
            <person name="Chang Y.J."/>
            <person name="Jeffries C.D."/>
            <person name="Detter J.C."/>
            <person name="Beck B."/>
            <person name="Woyke T."/>
            <person name="Bristow J."/>
            <person name="Eisen J.A."/>
            <person name="Markowitz V."/>
            <person name="Hugenholtz P."/>
            <person name="Kyrpides N.C."/>
            <person name="Klenk H.P."/>
        </authorList>
    </citation>
    <scope>NUCLEOTIDE SEQUENCE [LARGE SCALE GENOMIC DNA]</scope>
    <source>
        <strain evidence="4">ATCC 43644 / DSM 9630 / IS1B</strain>
    </source>
</reference>
<organism evidence="3 4">
    <name type="scientific">Isosphaera pallida (strain ATCC 43644 / DSM 9630 / IS1B)</name>
    <dbReference type="NCBI Taxonomy" id="575540"/>
    <lineage>
        <taxon>Bacteria</taxon>
        <taxon>Pseudomonadati</taxon>
        <taxon>Planctomycetota</taxon>
        <taxon>Planctomycetia</taxon>
        <taxon>Isosphaerales</taxon>
        <taxon>Isosphaeraceae</taxon>
        <taxon>Isosphaera</taxon>
    </lineage>
</organism>
<reference key="1">
    <citation type="submission" date="2010-11" db="EMBL/GenBank/DDBJ databases">
        <title>The complete sequence of chromosome of Isophaera pallida ATCC 43644.</title>
        <authorList>
            <consortium name="US DOE Joint Genome Institute (JGI-PGF)"/>
            <person name="Lucas S."/>
            <person name="Copeland A."/>
            <person name="Lapidus A."/>
            <person name="Bruce D."/>
            <person name="Goodwin L."/>
            <person name="Pitluck S."/>
            <person name="Kyrpides N."/>
            <person name="Mavromatis K."/>
            <person name="Pagani I."/>
            <person name="Ivanova N."/>
            <person name="Saunders E."/>
            <person name="Brettin T."/>
            <person name="Detter J.C."/>
            <person name="Han C."/>
            <person name="Tapia R."/>
            <person name="Land M."/>
            <person name="Hauser L."/>
            <person name="Markowitz V."/>
            <person name="Cheng J.-F."/>
            <person name="Hugenholtz P."/>
            <person name="Woyke T."/>
            <person name="Wu D."/>
            <person name="Eisen J.A."/>
        </authorList>
    </citation>
    <scope>NUCLEOTIDE SEQUENCE</scope>
    <source>
        <strain>ATCC 43644</strain>
    </source>
</reference>
<name>E8QXZ1_ISOPI</name>
<sequence length="373" mass="42433">MTRTIVLVTIPILLVGWTWFNLASDDRLERAAEFERRGEYDPQLWNQTIRLSLDYLNDHPWSRQAARQAARGLCGRDFPDLAEPYFQRAGTLTQDDLHVRAYAITRSNRRDEAVQAYREIVQRDPTDVLAWQRMGGVLISQSKYDEALEVARRLIELPEGQVIGHQMAGLSHHANRDYGPAMDEWDALLKLDPRLEKVTLPHEVFWFYVGFDALQMGRADDVLTWLTPVVTQELDSPTLWALIGQAHQLQGEHHQAEAAFRRAVDRAPDYAVGWTYLGRTLLALNRPEEAVAALRRAIEQDRDIPAAYYALSQAQTRLGRRDLAQAALKEFQAARKRLDPNRQPNANTTDADNDALDIPAPRSDHSDLGSPRG</sequence>
<evidence type="ECO:0000313" key="4">
    <source>
        <dbReference type="Proteomes" id="UP000008631"/>
    </source>
</evidence>